<dbReference type="Pfam" id="PF23355">
    <property type="entry name" value="IFT52_GIFT"/>
    <property type="match status" value="1"/>
</dbReference>
<keyword evidence="4" id="KW-0969">Cilium</keyword>
<evidence type="ECO:0000256" key="1">
    <source>
        <dbReference type="SAM" id="MobiDB-lite"/>
    </source>
</evidence>
<dbReference type="Proteomes" id="UP000221165">
    <property type="component" value="Unassembled WGS sequence"/>
</dbReference>
<evidence type="ECO:0000259" key="2">
    <source>
        <dbReference type="Pfam" id="PF23352"/>
    </source>
</evidence>
<dbReference type="AlphaFoldDB" id="A0A2C6KGN6"/>
<proteinExistence type="predicted"/>
<dbReference type="VEuPathDB" id="ToxoDB:CSUI_010625"/>
<dbReference type="GO" id="GO:0005814">
    <property type="term" value="C:centriole"/>
    <property type="evidence" value="ECO:0007669"/>
    <property type="project" value="TreeGrafter"/>
</dbReference>
<dbReference type="InterPro" id="IPR039975">
    <property type="entry name" value="IFT52"/>
</dbReference>
<dbReference type="EMBL" id="MIGC01007862">
    <property type="protein sequence ID" value="PHJ15564.1"/>
    <property type="molecule type" value="Genomic_DNA"/>
</dbReference>
<dbReference type="PANTHER" id="PTHR12969">
    <property type="entry name" value="NGD5/OSM-6/IFT52"/>
    <property type="match status" value="1"/>
</dbReference>
<name>A0A2C6KGN6_9APIC</name>
<keyword evidence="5" id="KW-1185">Reference proteome</keyword>
<evidence type="ECO:0000313" key="4">
    <source>
        <dbReference type="EMBL" id="PHJ15564.1"/>
    </source>
</evidence>
<gene>
    <name evidence="4" type="ORF">CSUI_010625</name>
</gene>
<dbReference type="GeneID" id="94433939"/>
<protein>
    <submittedName>
        <fullName evidence="4">Intraflagellar transport 52 (Protein ngd5) family protein</fullName>
    </submittedName>
</protein>
<feature type="region of interest" description="Disordered" evidence="1">
    <location>
        <begin position="190"/>
        <end position="220"/>
    </location>
</feature>
<feature type="domain" description="IFT52 GIFT" evidence="3">
    <location>
        <begin position="49"/>
        <end position="314"/>
    </location>
</feature>
<organism evidence="4 5">
    <name type="scientific">Cystoisospora suis</name>
    <dbReference type="NCBI Taxonomy" id="483139"/>
    <lineage>
        <taxon>Eukaryota</taxon>
        <taxon>Sar</taxon>
        <taxon>Alveolata</taxon>
        <taxon>Apicomplexa</taxon>
        <taxon>Conoidasida</taxon>
        <taxon>Coccidia</taxon>
        <taxon>Eucoccidiorida</taxon>
        <taxon>Eimeriorina</taxon>
        <taxon>Sarcocystidae</taxon>
        <taxon>Cystoisospora</taxon>
    </lineage>
</organism>
<dbReference type="Gene3D" id="6.10.250.2800">
    <property type="match status" value="1"/>
</dbReference>
<dbReference type="GO" id="GO:0030992">
    <property type="term" value="C:intraciliary transport particle B"/>
    <property type="evidence" value="ECO:0007669"/>
    <property type="project" value="TreeGrafter"/>
</dbReference>
<feature type="domain" description="IFT52 central" evidence="2">
    <location>
        <begin position="345"/>
        <end position="424"/>
    </location>
</feature>
<dbReference type="GO" id="GO:0005929">
    <property type="term" value="C:cilium"/>
    <property type="evidence" value="ECO:0007669"/>
    <property type="project" value="TreeGrafter"/>
</dbReference>
<keyword evidence="4" id="KW-0966">Cell projection</keyword>
<reference evidence="4 5" key="1">
    <citation type="journal article" date="2017" name="Int. J. Parasitol.">
        <title>The genome of the protozoan parasite Cystoisospora suis and a reverse vaccinology approach to identify vaccine candidates.</title>
        <authorList>
            <person name="Palmieri N."/>
            <person name="Shrestha A."/>
            <person name="Ruttkowski B."/>
            <person name="Beck T."/>
            <person name="Vogl C."/>
            <person name="Tomley F."/>
            <person name="Blake D.P."/>
            <person name="Joachim A."/>
        </authorList>
    </citation>
    <scope>NUCLEOTIDE SEQUENCE [LARGE SCALE GENOMIC DNA]</scope>
    <source>
        <strain evidence="4 5">Wien I</strain>
    </source>
</reference>
<dbReference type="OrthoDB" id="10259368at2759"/>
<dbReference type="PANTHER" id="PTHR12969:SF7">
    <property type="entry name" value="INTRAFLAGELLAR TRANSPORT PROTEIN 52 HOMOLOG"/>
    <property type="match status" value="1"/>
</dbReference>
<evidence type="ECO:0000259" key="3">
    <source>
        <dbReference type="Pfam" id="PF23355"/>
    </source>
</evidence>
<dbReference type="GO" id="GO:0060271">
    <property type="term" value="P:cilium assembly"/>
    <property type="evidence" value="ECO:0007669"/>
    <property type="project" value="TreeGrafter"/>
</dbReference>
<dbReference type="InterPro" id="IPR055458">
    <property type="entry name" value="IFT52_GIFT"/>
</dbReference>
<dbReference type="CDD" id="cd23683">
    <property type="entry name" value="IFT52_CTD"/>
    <property type="match status" value="1"/>
</dbReference>
<keyword evidence="4" id="KW-0282">Flagellum</keyword>
<sequence length="513" mass="56707">MRTQRPRSPLPRFSTSAAGTAPEPNSSRQSVPLKSNRVVEEALRGRPLIVFDVSKKEAGDPTKNYKRLSGALKEQGLQCRTNEEALNLSWLQDVSVLVLAHPTQPFTAEELEALKVYFESGGSVLVLLGEGGESRTGTNINYFLEEYGMTVCADAVVRMSVASPAYLHPKEVLINDGMLCKNALQKLIDEQSTTQSRTEQTEKNARLGSLSESTPRNPACDGGSKDIADLIFNNNTHPFVFPYGASVSVQKPAYAFLSSGITAHPSRRPLGAAYTHSAGGRLAALGSYRMFDDDFLEKEHNLHLQKLLFQWFLEARENGDDQLRLSTADEAALEPSRPVPDTATLAERPLPCFQESDGDLPSDFRELFHGKPFHMDLTHLPEVKQIYKQLGVKYEPLSVVPPKFLSPLPPLRPAVYPPLMKDLPALPLELFDLDAEVESPRTRLVRLANQCTDDADLGTHIQRAAEIVSIPLLPGEQEPGEGEERSSKNILCSLIYQICQLKLPQRETTLPSN</sequence>
<dbReference type="GO" id="GO:0042073">
    <property type="term" value="P:intraciliary transport"/>
    <property type="evidence" value="ECO:0007669"/>
    <property type="project" value="TreeGrafter"/>
</dbReference>
<accession>A0A2C6KGN6</accession>
<feature type="compositionally biased region" description="Polar residues" evidence="1">
    <location>
        <begin position="13"/>
        <end position="33"/>
    </location>
</feature>
<dbReference type="RefSeq" id="XP_067917296.1">
    <property type="nucleotide sequence ID" value="XM_068070728.1"/>
</dbReference>
<comment type="caution">
    <text evidence="4">The sequence shown here is derived from an EMBL/GenBank/DDBJ whole genome shotgun (WGS) entry which is preliminary data.</text>
</comment>
<dbReference type="Pfam" id="PF23352">
    <property type="entry name" value="IFT52_central"/>
    <property type="match status" value="1"/>
</dbReference>
<feature type="region of interest" description="Disordered" evidence="1">
    <location>
        <begin position="1"/>
        <end position="35"/>
    </location>
</feature>
<dbReference type="InterPro" id="IPR055460">
    <property type="entry name" value="IFT52_central"/>
</dbReference>
<evidence type="ECO:0000313" key="5">
    <source>
        <dbReference type="Proteomes" id="UP000221165"/>
    </source>
</evidence>